<dbReference type="GO" id="GO:0016783">
    <property type="term" value="F:sulfurtransferase activity"/>
    <property type="evidence" value="ECO:0007669"/>
    <property type="project" value="InterPro"/>
</dbReference>
<dbReference type="Pfam" id="PF02634">
    <property type="entry name" value="FdhD-NarQ"/>
    <property type="match status" value="1"/>
</dbReference>
<accession>A0A6J4PSU3</accession>
<dbReference type="HAMAP" id="MF_00187">
    <property type="entry name" value="FdhD"/>
    <property type="match status" value="1"/>
</dbReference>
<dbReference type="AlphaFoldDB" id="A0A6J4PSU3"/>
<dbReference type="GO" id="GO:0006777">
    <property type="term" value="P:Mo-molybdopterin cofactor biosynthetic process"/>
    <property type="evidence" value="ECO:0007669"/>
    <property type="project" value="UniProtKB-UniRule"/>
</dbReference>
<dbReference type="PANTHER" id="PTHR30592:SF1">
    <property type="entry name" value="SULFUR CARRIER PROTEIN FDHD"/>
    <property type="match status" value="1"/>
</dbReference>
<gene>
    <name evidence="3" type="primary">fdhD</name>
    <name evidence="4" type="ORF">AVDCRST_MAG64-2880</name>
</gene>
<keyword evidence="2 3" id="KW-0501">Molybdenum cofactor biosynthesis</keyword>
<feature type="active site" description="Cysteine persulfide intermediate" evidence="3">
    <location>
        <position position="107"/>
    </location>
</feature>
<dbReference type="NCBIfam" id="TIGR00129">
    <property type="entry name" value="fdhD_narQ"/>
    <property type="match status" value="1"/>
</dbReference>
<evidence type="ECO:0000256" key="2">
    <source>
        <dbReference type="ARBA" id="ARBA00023150"/>
    </source>
</evidence>
<comment type="subcellular location">
    <subcellularLocation>
        <location evidence="3">Cytoplasm</location>
    </subcellularLocation>
</comment>
<dbReference type="Gene3D" id="3.10.20.10">
    <property type="match status" value="1"/>
</dbReference>
<dbReference type="Gene3D" id="3.40.140.10">
    <property type="entry name" value="Cytidine Deaminase, domain 2"/>
    <property type="match status" value="1"/>
</dbReference>
<evidence type="ECO:0000313" key="4">
    <source>
        <dbReference type="EMBL" id="CAA9421313.1"/>
    </source>
</evidence>
<comment type="function">
    <text evidence="3">Required for formate dehydrogenase (FDH) activity. Acts as a sulfur carrier protein that transfers sulfur from IscS to the molybdenum cofactor prior to its insertion into FDH.</text>
</comment>
<dbReference type="GO" id="GO:0005737">
    <property type="term" value="C:cytoplasm"/>
    <property type="evidence" value="ECO:0007669"/>
    <property type="project" value="UniProtKB-SubCell"/>
</dbReference>
<dbReference type="NCBIfam" id="NF001943">
    <property type="entry name" value="PRK00724.1-2"/>
    <property type="match status" value="1"/>
</dbReference>
<name>A0A6J4PSU3_9BACT</name>
<dbReference type="GO" id="GO:0097163">
    <property type="term" value="F:sulfur carrier activity"/>
    <property type="evidence" value="ECO:0007669"/>
    <property type="project" value="UniProtKB-UniRule"/>
</dbReference>
<evidence type="ECO:0000256" key="3">
    <source>
        <dbReference type="HAMAP-Rule" id="MF_00187"/>
    </source>
</evidence>
<dbReference type="PANTHER" id="PTHR30592">
    <property type="entry name" value="FORMATE DEHYDROGENASE"/>
    <property type="match status" value="1"/>
</dbReference>
<proteinExistence type="inferred from homology"/>
<protein>
    <recommendedName>
        <fullName evidence="3">Sulfur carrier protein FdhD</fullName>
    </recommendedName>
</protein>
<evidence type="ECO:0000256" key="1">
    <source>
        <dbReference type="ARBA" id="ARBA00022490"/>
    </source>
</evidence>
<comment type="similarity">
    <text evidence="3">Belongs to the FdhD family.</text>
</comment>
<dbReference type="InterPro" id="IPR003786">
    <property type="entry name" value="FdhD"/>
</dbReference>
<organism evidence="4">
    <name type="scientific">uncultured Phycisphaerae bacterium</name>
    <dbReference type="NCBI Taxonomy" id="904963"/>
    <lineage>
        <taxon>Bacteria</taxon>
        <taxon>Pseudomonadati</taxon>
        <taxon>Planctomycetota</taxon>
        <taxon>Phycisphaerae</taxon>
        <taxon>environmental samples</taxon>
    </lineage>
</organism>
<dbReference type="EMBL" id="CADCUQ010000657">
    <property type="protein sequence ID" value="CAA9421313.1"/>
    <property type="molecule type" value="Genomic_DNA"/>
</dbReference>
<reference evidence="4" key="1">
    <citation type="submission" date="2020-02" db="EMBL/GenBank/DDBJ databases">
        <authorList>
            <person name="Meier V. D."/>
        </authorList>
    </citation>
    <scope>NUCLEOTIDE SEQUENCE</scope>
    <source>
        <strain evidence="4">AVDCRST_MAG64</strain>
    </source>
</reference>
<keyword evidence="1 3" id="KW-0963">Cytoplasm</keyword>
<sequence length="282" mass="30061">MSERVAILRYRDGSAEPATDELSVEEPLEIRVRNRAVSVTMRTPGHDEELAAGFLLTEGMIHARGDVVAVEPCALDRGGNVVNVVLSDSAKVDFEKLTRHVFASSSCGLCGKATIDAVHARFEPVESDVTVDAATLLALPEKLRAAQATFDRTGGLHGAAIFTAAGELVVAREDVGRHNAVDKVLGWGFLNRLLPFDRHVLLVSGRTSFEILQKALAARVPIVAAVSAPSSLAAAFAADSGQTLVGFLREGRMNVYSEPGRIRFDDPATAGRGLEGKPKLKP</sequence>
<dbReference type="InterPro" id="IPR016193">
    <property type="entry name" value="Cytidine_deaminase-like"/>
</dbReference>
<dbReference type="SUPFAM" id="SSF53927">
    <property type="entry name" value="Cytidine deaminase-like"/>
    <property type="match status" value="1"/>
</dbReference>
<dbReference type="PIRSF" id="PIRSF015626">
    <property type="entry name" value="FdhD"/>
    <property type="match status" value="1"/>
</dbReference>
<feature type="binding site" evidence="3">
    <location>
        <begin position="247"/>
        <end position="252"/>
    </location>
    <ligand>
        <name>Mo-bis(molybdopterin guanine dinucleotide)</name>
        <dbReference type="ChEBI" id="CHEBI:60539"/>
    </ligand>
</feature>